<sequence>MTTAMAGTLLVVPASAAGAASGEAGATAVCDGSKATTRIGTTLAQKTLSGPITTYVKSGTVDGIPLIWGRVAGEVSRINYLIFEVDKTGNGKANCYLRRSTGSEAVNTRGLPAIKGWRFRTCWTMIKDTTSCKGLASTTSWAPKSSAPSAPARTGARP</sequence>
<accession>A0ABR6ECU1</accession>
<organism evidence="3 4">
    <name type="scientific">Streptomyces durbertensis</name>
    <dbReference type="NCBI Taxonomy" id="2448886"/>
    <lineage>
        <taxon>Bacteria</taxon>
        <taxon>Bacillati</taxon>
        <taxon>Actinomycetota</taxon>
        <taxon>Actinomycetes</taxon>
        <taxon>Kitasatosporales</taxon>
        <taxon>Streptomycetaceae</taxon>
        <taxon>Streptomyces</taxon>
    </lineage>
</organism>
<comment type="caution">
    <text evidence="3">The sequence shown here is derived from an EMBL/GenBank/DDBJ whole genome shotgun (WGS) entry which is preliminary data.</text>
</comment>
<dbReference type="Proteomes" id="UP000766698">
    <property type="component" value="Unassembled WGS sequence"/>
</dbReference>
<keyword evidence="4" id="KW-1185">Reference proteome</keyword>
<protein>
    <recommendedName>
        <fullName evidence="5">Secreted protein</fullName>
    </recommendedName>
</protein>
<keyword evidence="2" id="KW-0732">Signal</keyword>
<evidence type="ECO:0000313" key="3">
    <source>
        <dbReference type="EMBL" id="MBB1243144.1"/>
    </source>
</evidence>
<evidence type="ECO:0000256" key="1">
    <source>
        <dbReference type="SAM" id="MobiDB-lite"/>
    </source>
</evidence>
<feature type="signal peptide" evidence="2">
    <location>
        <begin position="1"/>
        <end position="19"/>
    </location>
</feature>
<gene>
    <name evidence="3" type="ORF">GL263_06125</name>
</gene>
<dbReference type="EMBL" id="WMLF01000055">
    <property type="protein sequence ID" value="MBB1243144.1"/>
    <property type="molecule type" value="Genomic_DNA"/>
</dbReference>
<evidence type="ECO:0008006" key="5">
    <source>
        <dbReference type="Google" id="ProtNLM"/>
    </source>
</evidence>
<feature type="chain" id="PRO_5045124348" description="Secreted protein" evidence="2">
    <location>
        <begin position="20"/>
        <end position="158"/>
    </location>
</feature>
<reference evidence="4" key="1">
    <citation type="journal article" date="2020" name="Syst. Appl. Microbiol.">
        <title>Streptomyces alkaliterrae sp. nov., isolated from an alkaline soil, and emended descriptions of Streptomyces alkaliphilus, Streptomyces calidiresistens and Streptomyces durbertensis.</title>
        <authorList>
            <person name="Swiecimska M."/>
            <person name="Golinska P."/>
            <person name="Nouioui I."/>
            <person name="Wypij M."/>
            <person name="Rai M."/>
            <person name="Sangal V."/>
            <person name="Goodfellow M."/>
        </authorList>
    </citation>
    <scope>NUCLEOTIDE SEQUENCE [LARGE SCALE GENOMIC DNA]</scope>
    <source>
        <strain evidence="4">DSM 104538</strain>
    </source>
</reference>
<feature type="region of interest" description="Disordered" evidence="1">
    <location>
        <begin position="135"/>
        <end position="158"/>
    </location>
</feature>
<name>A0ABR6ECU1_9ACTN</name>
<feature type="compositionally biased region" description="Low complexity" evidence="1">
    <location>
        <begin position="136"/>
        <end position="158"/>
    </location>
</feature>
<evidence type="ECO:0000313" key="4">
    <source>
        <dbReference type="Proteomes" id="UP000766698"/>
    </source>
</evidence>
<proteinExistence type="predicted"/>
<evidence type="ECO:0000256" key="2">
    <source>
        <dbReference type="SAM" id="SignalP"/>
    </source>
</evidence>